<name>A0A426XR80_ENSVE</name>
<keyword evidence="1" id="KW-0472">Membrane</keyword>
<dbReference type="AlphaFoldDB" id="A0A426XR80"/>
<proteinExistence type="predicted"/>
<evidence type="ECO:0000313" key="2">
    <source>
        <dbReference type="EMBL" id="RRT41999.1"/>
    </source>
</evidence>
<feature type="transmembrane region" description="Helical" evidence="1">
    <location>
        <begin position="40"/>
        <end position="59"/>
    </location>
</feature>
<evidence type="ECO:0000256" key="1">
    <source>
        <dbReference type="SAM" id="Phobius"/>
    </source>
</evidence>
<keyword evidence="1" id="KW-0812">Transmembrane</keyword>
<dbReference type="EMBL" id="AMZH03018137">
    <property type="protein sequence ID" value="RRT41999.1"/>
    <property type="molecule type" value="Genomic_DNA"/>
</dbReference>
<accession>A0A426XR80</accession>
<dbReference type="Proteomes" id="UP000287651">
    <property type="component" value="Unassembled WGS sequence"/>
</dbReference>
<protein>
    <submittedName>
        <fullName evidence="2">Uncharacterized protein</fullName>
    </submittedName>
</protein>
<organism evidence="2 3">
    <name type="scientific">Ensete ventricosum</name>
    <name type="common">Abyssinian banana</name>
    <name type="synonym">Musa ensete</name>
    <dbReference type="NCBI Taxonomy" id="4639"/>
    <lineage>
        <taxon>Eukaryota</taxon>
        <taxon>Viridiplantae</taxon>
        <taxon>Streptophyta</taxon>
        <taxon>Embryophyta</taxon>
        <taxon>Tracheophyta</taxon>
        <taxon>Spermatophyta</taxon>
        <taxon>Magnoliopsida</taxon>
        <taxon>Liliopsida</taxon>
        <taxon>Zingiberales</taxon>
        <taxon>Musaceae</taxon>
        <taxon>Ensete</taxon>
    </lineage>
</organism>
<comment type="caution">
    <text evidence="2">The sequence shown here is derived from an EMBL/GenBank/DDBJ whole genome shotgun (WGS) entry which is preliminary data.</text>
</comment>
<keyword evidence="1" id="KW-1133">Transmembrane helix</keyword>
<gene>
    <name evidence="2" type="ORF">B296_00035999</name>
</gene>
<sequence length="110" mass="12221">MHPLRFPNNFDKNVKGISGGECHGQNVNKVFDEMLMFVRVLWFLYILCTASSGLALCFSRTGYFSPHPRCCRLCPNRRYLVVAIVSTTSAATSKRTSSPAVAVAVSCFPR</sequence>
<evidence type="ECO:0000313" key="3">
    <source>
        <dbReference type="Proteomes" id="UP000287651"/>
    </source>
</evidence>
<reference evidence="2 3" key="1">
    <citation type="journal article" date="2014" name="Agronomy (Basel)">
        <title>A Draft Genome Sequence for Ensete ventricosum, the Drought-Tolerant Tree Against Hunger.</title>
        <authorList>
            <person name="Harrison J."/>
            <person name="Moore K.A."/>
            <person name="Paszkiewicz K."/>
            <person name="Jones T."/>
            <person name="Grant M."/>
            <person name="Ambacheew D."/>
            <person name="Muzemil S."/>
            <person name="Studholme D.J."/>
        </authorList>
    </citation>
    <scope>NUCLEOTIDE SEQUENCE [LARGE SCALE GENOMIC DNA]</scope>
</reference>